<sequence>MAAITVDNDSEGWLTLWIEPLGEDRWLRPGERFVVRSDYSGDESAFTVQYWANADDRAAGIENVTVWIDQGDVYPEVVDSEGRVIECGHQRPAEVDARWRSKLTQPPVA</sequence>
<evidence type="ECO:0000313" key="1">
    <source>
        <dbReference type="EMBL" id="GIF84295.1"/>
    </source>
</evidence>
<reference evidence="1 2" key="1">
    <citation type="submission" date="2021-01" db="EMBL/GenBank/DDBJ databases">
        <title>Whole genome shotgun sequence of Catellatospora bangladeshensis NBRC 107357.</title>
        <authorList>
            <person name="Komaki H."/>
            <person name="Tamura T."/>
        </authorList>
    </citation>
    <scope>NUCLEOTIDE SEQUENCE [LARGE SCALE GENOMIC DNA]</scope>
    <source>
        <strain evidence="1 2">NBRC 107357</strain>
    </source>
</reference>
<proteinExistence type="predicted"/>
<accession>A0A8J3NKC8</accession>
<name>A0A8J3NKC8_9ACTN</name>
<comment type="caution">
    <text evidence="1">The sequence shown here is derived from an EMBL/GenBank/DDBJ whole genome shotgun (WGS) entry which is preliminary data.</text>
</comment>
<keyword evidence="2" id="KW-1185">Reference proteome</keyword>
<dbReference type="AlphaFoldDB" id="A0A8J3NKC8"/>
<evidence type="ECO:0000313" key="2">
    <source>
        <dbReference type="Proteomes" id="UP000601223"/>
    </source>
</evidence>
<dbReference type="EMBL" id="BONF01000036">
    <property type="protein sequence ID" value="GIF84295.1"/>
    <property type="molecule type" value="Genomic_DNA"/>
</dbReference>
<protein>
    <submittedName>
        <fullName evidence="1">Uncharacterized protein</fullName>
    </submittedName>
</protein>
<dbReference type="RefSeq" id="WP_203752368.1">
    <property type="nucleotide sequence ID" value="NZ_BONF01000036.1"/>
</dbReference>
<gene>
    <name evidence="1" type="ORF">Cba03nite_56440</name>
</gene>
<dbReference type="Proteomes" id="UP000601223">
    <property type="component" value="Unassembled WGS sequence"/>
</dbReference>
<organism evidence="1 2">
    <name type="scientific">Catellatospora bangladeshensis</name>
    <dbReference type="NCBI Taxonomy" id="310355"/>
    <lineage>
        <taxon>Bacteria</taxon>
        <taxon>Bacillati</taxon>
        <taxon>Actinomycetota</taxon>
        <taxon>Actinomycetes</taxon>
        <taxon>Micromonosporales</taxon>
        <taxon>Micromonosporaceae</taxon>
        <taxon>Catellatospora</taxon>
    </lineage>
</organism>